<dbReference type="SMART" id="SM01314">
    <property type="entry name" value="SnAC"/>
    <property type="match status" value="1"/>
</dbReference>
<protein>
    <submittedName>
        <fullName evidence="2">SNF2/Brahma-type chromatin-remodeling protein CHR12</fullName>
    </submittedName>
</protein>
<dbReference type="Pfam" id="PF14619">
    <property type="entry name" value="SnAC"/>
    <property type="match status" value="1"/>
</dbReference>
<proteinExistence type="predicted"/>
<dbReference type="InterPro" id="IPR029295">
    <property type="entry name" value="SnAC"/>
</dbReference>
<dbReference type="EMBL" id="JABWDY010028197">
    <property type="protein sequence ID" value="KAF5187291.1"/>
    <property type="molecule type" value="Genomic_DNA"/>
</dbReference>
<evidence type="ECO:0000259" key="1">
    <source>
        <dbReference type="SMART" id="SM01314"/>
    </source>
</evidence>
<organism evidence="2 3">
    <name type="scientific">Thalictrum thalictroides</name>
    <name type="common">Rue-anemone</name>
    <name type="synonym">Anemone thalictroides</name>
    <dbReference type="NCBI Taxonomy" id="46969"/>
    <lineage>
        <taxon>Eukaryota</taxon>
        <taxon>Viridiplantae</taxon>
        <taxon>Streptophyta</taxon>
        <taxon>Embryophyta</taxon>
        <taxon>Tracheophyta</taxon>
        <taxon>Spermatophyta</taxon>
        <taxon>Magnoliopsida</taxon>
        <taxon>Ranunculales</taxon>
        <taxon>Ranunculaceae</taxon>
        <taxon>Thalictroideae</taxon>
        <taxon>Thalictrum</taxon>
    </lineage>
</organism>
<feature type="domain" description="Snf2 ATP coupling" evidence="1">
    <location>
        <begin position="3"/>
        <end position="64"/>
    </location>
</feature>
<dbReference type="OrthoDB" id="1745870at2759"/>
<reference evidence="2 3" key="1">
    <citation type="submission" date="2020-06" db="EMBL/GenBank/DDBJ databases">
        <title>Transcriptomic and genomic resources for Thalictrum thalictroides and T. hernandezii: Facilitating candidate gene discovery in an emerging model plant lineage.</title>
        <authorList>
            <person name="Arias T."/>
            <person name="Riano-Pachon D.M."/>
            <person name="Di Stilio V.S."/>
        </authorList>
    </citation>
    <scope>NUCLEOTIDE SEQUENCE [LARGE SCALE GENOMIC DNA]</scope>
    <source>
        <strain evidence="3">cv. WT478/WT964</strain>
        <tissue evidence="2">Leaves</tissue>
    </source>
</reference>
<accession>A0A7J6VRA2</accession>
<evidence type="ECO:0000313" key="2">
    <source>
        <dbReference type="EMBL" id="KAF5187291.1"/>
    </source>
</evidence>
<name>A0A7J6VRA2_THATH</name>
<dbReference type="Proteomes" id="UP000554482">
    <property type="component" value="Unassembled WGS sequence"/>
</dbReference>
<sequence length="105" mass="12439">MDEERRQGENYQSRLMEEHEVPEWVYPVKEQPNTNLNPDGSYITGKRQRKYVSYADPLSDKQWMIAMENGEDLSKFIPKRRENLPAETNDSTSENLQMLKVMMLL</sequence>
<dbReference type="GO" id="GO:0042393">
    <property type="term" value="F:histone binding"/>
    <property type="evidence" value="ECO:0007669"/>
    <property type="project" value="InterPro"/>
</dbReference>
<gene>
    <name evidence="2" type="ORF">FRX31_023120</name>
</gene>
<comment type="caution">
    <text evidence="2">The sequence shown here is derived from an EMBL/GenBank/DDBJ whole genome shotgun (WGS) entry which is preliminary data.</text>
</comment>
<keyword evidence="3" id="KW-1185">Reference proteome</keyword>
<evidence type="ECO:0000313" key="3">
    <source>
        <dbReference type="Proteomes" id="UP000554482"/>
    </source>
</evidence>
<dbReference type="AlphaFoldDB" id="A0A7J6VRA2"/>